<dbReference type="SMART" id="SM00384">
    <property type="entry name" value="AT_hook"/>
    <property type="match status" value="11"/>
</dbReference>
<dbReference type="GO" id="GO:0003677">
    <property type="term" value="F:DNA binding"/>
    <property type="evidence" value="ECO:0007669"/>
    <property type="project" value="InterPro"/>
</dbReference>
<gene>
    <name evidence="2" type="ORF">G5714_018862</name>
</gene>
<feature type="compositionally biased region" description="Basic residues" evidence="1">
    <location>
        <begin position="259"/>
        <end position="275"/>
    </location>
</feature>
<feature type="compositionally biased region" description="Basic residues" evidence="1">
    <location>
        <begin position="223"/>
        <end position="233"/>
    </location>
</feature>
<dbReference type="InterPro" id="IPR017956">
    <property type="entry name" value="AT_hook_DNA-bd_motif"/>
</dbReference>
<dbReference type="AlphaFoldDB" id="A0A7J6C085"/>
<feature type="compositionally biased region" description="Low complexity" evidence="1">
    <location>
        <begin position="234"/>
        <end position="247"/>
    </location>
</feature>
<protein>
    <recommendedName>
        <fullName evidence="4">Chromosomal protein D1-like</fullName>
    </recommendedName>
</protein>
<evidence type="ECO:0000256" key="1">
    <source>
        <dbReference type="SAM" id="MobiDB-lite"/>
    </source>
</evidence>
<evidence type="ECO:0000313" key="2">
    <source>
        <dbReference type="EMBL" id="KAF4100666.1"/>
    </source>
</evidence>
<feature type="compositionally biased region" description="Acidic residues" evidence="1">
    <location>
        <begin position="446"/>
        <end position="472"/>
    </location>
</feature>
<feature type="compositionally biased region" description="Basic residues" evidence="1">
    <location>
        <begin position="195"/>
        <end position="213"/>
    </location>
</feature>
<dbReference type="Proteomes" id="UP000579812">
    <property type="component" value="Unassembled WGS sequence"/>
</dbReference>
<reference evidence="2 3" key="1">
    <citation type="submission" date="2020-04" db="EMBL/GenBank/DDBJ databases">
        <title>Chromosome-level genome assembly of a cyprinid fish Onychostoma macrolepis by integration of Nanopore Sequencing, Bionano and Hi-C technology.</title>
        <authorList>
            <person name="Wang D."/>
        </authorList>
    </citation>
    <scope>NUCLEOTIDE SEQUENCE [LARGE SCALE GENOMIC DNA]</scope>
    <source>
        <strain evidence="2">SWU-2019</strain>
        <tissue evidence="2">Muscle</tissue>
    </source>
</reference>
<dbReference type="PRINTS" id="PR00929">
    <property type="entry name" value="ATHOOK"/>
</dbReference>
<dbReference type="EMBL" id="JAAMOB010000019">
    <property type="protein sequence ID" value="KAF4100666.1"/>
    <property type="molecule type" value="Genomic_DNA"/>
</dbReference>
<feature type="compositionally biased region" description="Basic residues" evidence="1">
    <location>
        <begin position="63"/>
        <end position="82"/>
    </location>
</feature>
<keyword evidence="3" id="KW-1185">Reference proteome</keyword>
<feature type="compositionally biased region" description="Basic residues" evidence="1">
    <location>
        <begin position="164"/>
        <end position="181"/>
    </location>
</feature>
<evidence type="ECO:0008006" key="4">
    <source>
        <dbReference type="Google" id="ProtNLM"/>
    </source>
</evidence>
<comment type="caution">
    <text evidence="2">The sequence shown here is derived from an EMBL/GenBank/DDBJ whole genome shotgun (WGS) entry which is preliminary data.</text>
</comment>
<feature type="compositionally biased region" description="Basic and acidic residues" evidence="1">
    <location>
        <begin position="354"/>
        <end position="365"/>
    </location>
</feature>
<organism evidence="2 3">
    <name type="scientific">Onychostoma macrolepis</name>
    <dbReference type="NCBI Taxonomy" id="369639"/>
    <lineage>
        <taxon>Eukaryota</taxon>
        <taxon>Metazoa</taxon>
        <taxon>Chordata</taxon>
        <taxon>Craniata</taxon>
        <taxon>Vertebrata</taxon>
        <taxon>Euteleostomi</taxon>
        <taxon>Actinopterygii</taxon>
        <taxon>Neopterygii</taxon>
        <taxon>Teleostei</taxon>
        <taxon>Ostariophysi</taxon>
        <taxon>Cypriniformes</taxon>
        <taxon>Cyprinidae</taxon>
        <taxon>Acrossocheilinae</taxon>
        <taxon>Onychostoma</taxon>
    </lineage>
</organism>
<feature type="compositionally biased region" description="Basic residues" evidence="1">
    <location>
        <begin position="396"/>
        <end position="405"/>
    </location>
</feature>
<evidence type="ECO:0000313" key="3">
    <source>
        <dbReference type="Proteomes" id="UP000579812"/>
    </source>
</evidence>
<feature type="compositionally biased region" description="Basic residues" evidence="1">
    <location>
        <begin position="96"/>
        <end position="114"/>
    </location>
</feature>
<sequence>MEVENKEETESPLPNGSTHPPKRGRGRPRGSLNKKFTTEKAPTHNSRPSKKVDFFSPDIVIKTKVKKRGRPKKIKMPGRPRKIPLTPEEESERLHRLSLQRKRRLSKPLGRPRIHPIADGSKVKRGRGRPPGSLNKKFTDKKHNARPSKKMSNFSPDKDTQTNVKKRGRPKKIKLPGRPRKIPLTPEEESERLHRLSLQRKRRLSKPLGRPRIHPIAEDPKVKRGRGRPRKYGTKSGSQSGGAKQASVEISLDAANGPPRKRGRPAGSLKRKRGRPAGSTKVAKIARASDGTPKRRGRPPGSPNKVKKIQRADGSPRKRGRPPGSGTKLKVIQRNPDGTPRKRGRPPGSGKKVKIVEKKVGDTPRKRGRPPGTGKVKAHAAEGGETGGENSDGAAPRRKRGRPSKVRLAVVLEKLPKGSAEEDEEETDAPSPKQSRTSDDSSQNPNDDDEDTRASENDADPEDEEDDEDDAIDCSKVNNTSENEMVGKFKKKK</sequence>
<proteinExistence type="predicted"/>
<name>A0A7J6C085_9TELE</name>
<accession>A0A7J6C085</accession>
<feature type="region of interest" description="Disordered" evidence="1">
    <location>
        <begin position="1"/>
        <end position="493"/>
    </location>
</feature>